<reference evidence="7 8" key="1">
    <citation type="submission" date="2018-11" db="EMBL/GenBank/DDBJ databases">
        <title>Novel bacteria species description.</title>
        <authorList>
            <person name="Han J.-H."/>
        </authorList>
    </citation>
    <scope>NUCLEOTIDE SEQUENCE [LARGE SCALE GENOMIC DNA]</scope>
    <source>
        <strain evidence="7 8">KCTC23259</strain>
    </source>
</reference>
<evidence type="ECO:0000313" key="8">
    <source>
        <dbReference type="Proteomes" id="UP001204144"/>
    </source>
</evidence>
<dbReference type="PANTHER" id="PTHR30329">
    <property type="entry name" value="STATOR ELEMENT OF FLAGELLAR MOTOR COMPLEX"/>
    <property type="match status" value="1"/>
</dbReference>
<keyword evidence="2 4" id="KW-0472">Membrane</keyword>
<dbReference type="AlphaFoldDB" id="A0AAE3H7D1"/>
<evidence type="ECO:0000256" key="3">
    <source>
        <dbReference type="ARBA" id="ARBA00023237"/>
    </source>
</evidence>
<dbReference type="InterPro" id="IPR006664">
    <property type="entry name" value="OMP_bac"/>
</dbReference>
<feature type="chain" id="PRO_5041899488" description="OmpA-like domain-containing protein" evidence="5">
    <location>
        <begin position="19"/>
        <end position="434"/>
    </location>
</feature>
<gene>
    <name evidence="7" type="ORF">EGI31_15680</name>
</gene>
<keyword evidence="8" id="KW-1185">Reference proteome</keyword>
<evidence type="ECO:0000313" key="7">
    <source>
        <dbReference type="EMBL" id="MCP9764385.1"/>
    </source>
</evidence>
<accession>A0AAE3H7D1</accession>
<dbReference type="InterPro" id="IPR036737">
    <property type="entry name" value="OmpA-like_sf"/>
</dbReference>
<dbReference type="PRINTS" id="PR01021">
    <property type="entry name" value="OMPADOMAIN"/>
</dbReference>
<dbReference type="PROSITE" id="PS51123">
    <property type="entry name" value="OMPA_2"/>
    <property type="match status" value="1"/>
</dbReference>
<dbReference type="GO" id="GO:0009279">
    <property type="term" value="C:cell outer membrane"/>
    <property type="evidence" value="ECO:0007669"/>
    <property type="project" value="UniProtKB-SubCell"/>
</dbReference>
<dbReference type="SUPFAM" id="SSF103088">
    <property type="entry name" value="OmpA-like"/>
    <property type="match status" value="1"/>
</dbReference>
<comment type="caution">
    <text evidence="7">The sequence shown here is derived from an EMBL/GenBank/DDBJ whole genome shotgun (WGS) entry which is preliminary data.</text>
</comment>
<sequence>MKQILFIIFLLASLGVDAQVTSNPKIKKKSTKDVFINKVEITEDRTVFSMQFVAKTAKEILEEYLKDNPKEKEQLQNMNPMMRNMILQQFMQQENTSTISFQPTSYLKTSDGKKYKFIKATDIPTAPNRKDVEPGKKYFFKVYFEKIPKGFESIDLIEHDSDRADNFTYWNFFGININNPDVNAKPKTLAVTPKEDEENVEAEDFKLFGKVIDAVTNKPISAKIVCYDAKTQQIIDSVQTSKSGSYEFMITAKEVLYKISSAGYDGMEESFDVGAFMKKGSFQKDLFMEPVPQPKQQTEVQPKVEAKEEIKESIGVPVNPEKSSFKLDKVYFQIGESNVLPESFEQLDNLAAYLKENSNLKIQIEGHTDNQGDSKANKKLSLERAYNVREYLVSKGIAGNRIKFVGLGDTQPVSANDTEENRKLNRRVEYKIID</sequence>
<organism evidence="7 8">
    <name type="scientific">Lacihabitans soyangensis</name>
    <dbReference type="NCBI Taxonomy" id="869394"/>
    <lineage>
        <taxon>Bacteria</taxon>
        <taxon>Pseudomonadati</taxon>
        <taxon>Bacteroidota</taxon>
        <taxon>Cytophagia</taxon>
        <taxon>Cytophagales</taxon>
        <taxon>Leadbetterellaceae</taxon>
        <taxon>Lacihabitans</taxon>
    </lineage>
</organism>
<evidence type="ECO:0000256" key="1">
    <source>
        <dbReference type="ARBA" id="ARBA00004442"/>
    </source>
</evidence>
<dbReference type="InterPro" id="IPR050330">
    <property type="entry name" value="Bact_OuterMem_StrucFunc"/>
</dbReference>
<comment type="subcellular location">
    <subcellularLocation>
        <location evidence="1">Cell outer membrane</location>
    </subcellularLocation>
</comment>
<evidence type="ECO:0000259" key="6">
    <source>
        <dbReference type="PROSITE" id="PS51123"/>
    </source>
</evidence>
<dbReference type="PANTHER" id="PTHR30329:SF21">
    <property type="entry name" value="LIPOPROTEIN YIAD-RELATED"/>
    <property type="match status" value="1"/>
</dbReference>
<name>A0AAE3H7D1_9BACT</name>
<evidence type="ECO:0000256" key="2">
    <source>
        <dbReference type="ARBA" id="ARBA00023136"/>
    </source>
</evidence>
<protein>
    <recommendedName>
        <fullName evidence="6">OmpA-like domain-containing protein</fullName>
    </recommendedName>
</protein>
<evidence type="ECO:0000256" key="4">
    <source>
        <dbReference type="PROSITE-ProRule" id="PRU00473"/>
    </source>
</evidence>
<dbReference type="Pfam" id="PF00691">
    <property type="entry name" value="OmpA"/>
    <property type="match status" value="1"/>
</dbReference>
<dbReference type="RefSeq" id="WP_255038074.1">
    <property type="nucleotide sequence ID" value="NZ_RJUF01000173.1"/>
</dbReference>
<evidence type="ECO:0000256" key="5">
    <source>
        <dbReference type="SAM" id="SignalP"/>
    </source>
</evidence>
<dbReference type="Gene3D" id="3.30.1330.60">
    <property type="entry name" value="OmpA-like domain"/>
    <property type="match status" value="1"/>
</dbReference>
<keyword evidence="3" id="KW-0998">Cell outer membrane</keyword>
<feature type="signal peptide" evidence="5">
    <location>
        <begin position="1"/>
        <end position="18"/>
    </location>
</feature>
<dbReference type="CDD" id="cd07185">
    <property type="entry name" value="OmpA_C-like"/>
    <property type="match status" value="1"/>
</dbReference>
<feature type="domain" description="OmpA-like" evidence="6">
    <location>
        <begin position="319"/>
        <end position="434"/>
    </location>
</feature>
<dbReference type="InterPro" id="IPR006665">
    <property type="entry name" value="OmpA-like"/>
</dbReference>
<proteinExistence type="predicted"/>
<keyword evidence="5" id="KW-0732">Signal</keyword>
<dbReference type="Proteomes" id="UP001204144">
    <property type="component" value="Unassembled WGS sequence"/>
</dbReference>
<dbReference type="EMBL" id="RJUF01000173">
    <property type="protein sequence ID" value="MCP9764385.1"/>
    <property type="molecule type" value="Genomic_DNA"/>
</dbReference>